<keyword evidence="10 14" id="KW-0170">Cobalt</keyword>
<keyword evidence="17" id="KW-1185">Reference proteome</keyword>
<dbReference type="GO" id="GO:0003849">
    <property type="term" value="F:3-deoxy-7-phosphoheptulonate synthase activity"/>
    <property type="evidence" value="ECO:0007669"/>
    <property type="project" value="UniProtKB-EC"/>
</dbReference>
<evidence type="ECO:0000256" key="10">
    <source>
        <dbReference type="ARBA" id="ARBA00023285"/>
    </source>
</evidence>
<dbReference type="SUPFAM" id="SSF51569">
    <property type="entry name" value="Aldolase"/>
    <property type="match status" value="1"/>
</dbReference>
<evidence type="ECO:0000256" key="8">
    <source>
        <dbReference type="ARBA" id="ARBA00023141"/>
    </source>
</evidence>
<dbReference type="NCBIfam" id="TIGR01358">
    <property type="entry name" value="DAHP_synth_II"/>
    <property type="match status" value="1"/>
</dbReference>
<comment type="catalytic activity">
    <reaction evidence="11">
        <text>D-erythrose 4-phosphate + phosphoenolpyruvate + H2O = 7-phospho-2-dehydro-3-deoxy-D-arabino-heptonate + phosphate</text>
        <dbReference type="Rhea" id="RHEA:14717"/>
        <dbReference type="ChEBI" id="CHEBI:15377"/>
        <dbReference type="ChEBI" id="CHEBI:16897"/>
        <dbReference type="ChEBI" id="CHEBI:43474"/>
        <dbReference type="ChEBI" id="CHEBI:58394"/>
        <dbReference type="ChEBI" id="CHEBI:58702"/>
        <dbReference type="EC" id="2.5.1.54"/>
    </reaction>
    <physiologicalReaction direction="left-to-right" evidence="11">
        <dbReference type="Rhea" id="RHEA:14718"/>
    </physiologicalReaction>
</comment>
<feature type="binding site" evidence="14">
    <location>
        <position position="444"/>
    </location>
    <ligand>
        <name>Mn(2+)</name>
        <dbReference type="ChEBI" id="CHEBI:29035"/>
    </ligand>
</feature>
<dbReference type="PANTHER" id="PTHR21337">
    <property type="entry name" value="PHOSPHO-2-DEHYDRO-3-DEOXYHEPTONATE ALDOLASE 1, 2"/>
    <property type="match status" value="1"/>
</dbReference>
<feature type="binding site" evidence="14">
    <location>
        <begin position="286"/>
        <end position="287"/>
    </location>
    <ligand>
        <name>phosphoenolpyruvate</name>
        <dbReference type="ChEBI" id="CHEBI:58702"/>
    </ligand>
</feature>
<evidence type="ECO:0000256" key="6">
    <source>
        <dbReference type="ARBA" id="ARBA00022679"/>
    </source>
</evidence>
<dbReference type="AlphaFoldDB" id="A0A0H5RJY9"/>
<sequence length="465" mass="50710">MNWTVDIPIDELPPLPPLSDELRQRLDAALAKPAVQQPSWDADAAKSMRTVLESVPPVTVPSEIEKLKGLLADVANGEAFLLQGGDCAETFVDNTEPHIRANIRTLLQMAVVLTYGASMPVVKVARIAGQYAKPRSADLDALGLKSYRGDMINGFAPDAAVREHDPSRLVRAYANASAAMNLVRALTSSGLASLHLVHDWNREFVRTSPAGARYEALAGEIDRGLKFMSACGVADRNLQTADIFASHEALVIDYERAMLRLSDPAENPDGPPKLYDQSAHYLWIGERTRQLDGAHVALAEVIANPIGVKLGPTTTPDQAVEYVERLDPNNEPGRLTLVTRMGNNKVRDLLPAIIQKVEATGHKVIWQCDPMHGNTHEASTGYKTRHFDRIVDEVQGFFEVHNALGTHPGGIHVEITGENVTECLGGAQDISDSDLAGRYETACDPRLNTQQSLELAFLVAEMLRS</sequence>
<evidence type="ECO:0000256" key="7">
    <source>
        <dbReference type="ARBA" id="ARBA00022723"/>
    </source>
</evidence>
<evidence type="ECO:0000256" key="5">
    <source>
        <dbReference type="ARBA" id="ARBA00022605"/>
    </source>
</evidence>
<evidence type="ECO:0000313" key="17">
    <source>
        <dbReference type="Proteomes" id="UP000199147"/>
    </source>
</evidence>
<feature type="binding site" evidence="14">
    <location>
        <position position="87"/>
    </location>
    <ligand>
        <name>Mn(2+)</name>
        <dbReference type="ChEBI" id="CHEBI:29035"/>
    </ligand>
</feature>
<dbReference type="EC" id="2.5.1.54" evidence="15"/>
<protein>
    <recommendedName>
        <fullName evidence="15">Phospho-2-dehydro-3-deoxyheptonate aldolase</fullName>
        <ecNumber evidence="15">2.5.1.54</ecNumber>
    </recommendedName>
</protein>
<dbReference type="FunFam" id="3.20.20.70:FF:000128">
    <property type="entry name" value="Phospho-2-dehydro-3-deoxyheptonate aldolase"/>
    <property type="match status" value="1"/>
</dbReference>
<accession>A0A0H5RJY9</accession>
<evidence type="ECO:0000256" key="3">
    <source>
        <dbReference type="ARBA" id="ARBA00008911"/>
    </source>
</evidence>
<evidence type="ECO:0000256" key="11">
    <source>
        <dbReference type="ARBA" id="ARBA00050892"/>
    </source>
</evidence>
<feature type="binding site" evidence="14">
    <location>
        <position position="414"/>
    </location>
    <ligand>
        <name>Mn(2+)</name>
        <dbReference type="ChEBI" id="CHEBI:29035"/>
    </ligand>
</feature>
<dbReference type="PANTHER" id="PTHR21337:SF0">
    <property type="entry name" value="PHOSPHO-2-DEHYDRO-3-DEOXYHEPTONATE ALDOLASE"/>
    <property type="match status" value="1"/>
</dbReference>
<feature type="binding site" evidence="14">
    <location>
        <position position="372"/>
    </location>
    <ligand>
        <name>Mn(2+)</name>
        <dbReference type="ChEBI" id="CHEBI:29035"/>
    </ligand>
</feature>
<evidence type="ECO:0000256" key="14">
    <source>
        <dbReference type="PIRSR" id="PIRSR602480-1"/>
    </source>
</evidence>
<keyword evidence="4 14" id="KW-0104">Cadmium</keyword>
<comment type="function">
    <text evidence="13">Catalyzes an aldol-like condensation reaction between phosphoenolpyruvate (PEP) and D-erythrose 4-phosphate (E4P) to generate 3-deoxy-D-arabino-heptulosonate 7-phosphate (DAH7P) and inorganic phosphate.</text>
</comment>
<reference evidence="17" key="1">
    <citation type="submission" date="2015-07" db="EMBL/GenBank/DDBJ databases">
        <authorList>
            <person name="Urmite Genomes"/>
        </authorList>
    </citation>
    <scope>NUCLEOTIDE SEQUENCE [LARGE SCALE GENOMIC DNA]</scope>
    <source>
        <strain evidence="17">type strain: ATCC 49404</strain>
    </source>
</reference>
<comment type="cofactor">
    <cofactor evidence="1">
        <name>Co(2+)</name>
        <dbReference type="ChEBI" id="CHEBI:48828"/>
    </cofactor>
</comment>
<comment type="pathway">
    <text evidence="2 15">Metabolic intermediate biosynthesis; chorismate biosynthesis; chorismate from D-erythrose 4-phosphate and phosphoenolpyruvate: step 1/7.</text>
</comment>
<organism evidence="16 17">
    <name type="scientific">Mycolicibacterium neworleansense</name>
    <dbReference type="NCBI Taxonomy" id="146018"/>
    <lineage>
        <taxon>Bacteria</taxon>
        <taxon>Bacillati</taxon>
        <taxon>Actinomycetota</taxon>
        <taxon>Actinomycetes</taxon>
        <taxon>Mycobacteriales</taxon>
        <taxon>Mycobacteriaceae</taxon>
        <taxon>Mycolicibacterium</taxon>
    </lineage>
</organism>
<dbReference type="GO" id="GO:0046872">
    <property type="term" value="F:metal ion binding"/>
    <property type="evidence" value="ECO:0007669"/>
    <property type="project" value="UniProtKB-KW"/>
</dbReference>
<dbReference type="GO" id="GO:0009423">
    <property type="term" value="P:chorismate biosynthetic process"/>
    <property type="evidence" value="ECO:0007669"/>
    <property type="project" value="UniProtKB-UniPathway"/>
</dbReference>
<dbReference type="GO" id="GO:0005737">
    <property type="term" value="C:cytoplasm"/>
    <property type="evidence" value="ECO:0007669"/>
    <property type="project" value="UniProtKB-ARBA"/>
</dbReference>
<dbReference type="InterPro" id="IPR002480">
    <property type="entry name" value="DAHP_synth_2"/>
</dbReference>
<evidence type="ECO:0000256" key="12">
    <source>
        <dbReference type="ARBA" id="ARBA00053027"/>
    </source>
</evidence>
<name>A0A0H5RJY9_9MYCO</name>
<keyword evidence="7" id="KW-0479">Metal-binding</keyword>
<feature type="binding site" evidence="14">
    <location>
        <position position="309"/>
    </location>
    <ligand>
        <name>phosphoenolpyruvate</name>
        <dbReference type="ChEBI" id="CHEBI:58702"/>
    </ligand>
</feature>
<keyword evidence="5 15" id="KW-0028">Amino-acid biosynthesis</keyword>
<evidence type="ECO:0000256" key="4">
    <source>
        <dbReference type="ARBA" id="ARBA00022539"/>
    </source>
</evidence>
<evidence type="ECO:0000256" key="1">
    <source>
        <dbReference type="ARBA" id="ARBA00001941"/>
    </source>
</evidence>
<dbReference type="Gene3D" id="3.20.20.70">
    <property type="entry name" value="Aldolase class I"/>
    <property type="match status" value="2"/>
</dbReference>
<keyword evidence="8 15" id="KW-0057">Aromatic amino acid biosynthesis</keyword>
<keyword evidence="6 15" id="KW-0808">Transferase</keyword>
<comment type="cofactor">
    <cofactor evidence="12">
        <name>Cd(2+)</name>
        <dbReference type="ChEBI" id="CHEBI:48775"/>
    </cofactor>
</comment>
<evidence type="ECO:0000256" key="13">
    <source>
        <dbReference type="ARBA" id="ARBA00059301"/>
    </source>
</evidence>
<dbReference type="Pfam" id="PF01474">
    <property type="entry name" value="DAHP_synth_2"/>
    <property type="match status" value="1"/>
</dbReference>
<dbReference type="UniPathway" id="UPA00053">
    <property type="reaction ID" value="UER00084"/>
</dbReference>
<dbReference type="RefSeq" id="WP_090510124.1">
    <property type="nucleotide sequence ID" value="NZ_CWKH01000001.1"/>
</dbReference>
<feature type="binding site" evidence="14">
    <location>
        <position position="340"/>
    </location>
    <ligand>
        <name>phosphoenolpyruvate</name>
        <dbReference type="ChEBI" id="CHEBI:58702"/>
    </ligand>
</feature>
<dbReference type="GO" id="GO:0008652">
    <property type="term" value="P:amino acid biosynthetic process"/>
    <property type="evidence" value="ECO:0007669"/>
    <property type="project" value="UniProtKB-KW"/>
</dbReference>
<proteinExistence type="inferred from homology"/>
<dbReference type="Proteomes" id="UP000199147">
    <property type="component" value="Unassembled WGS sequence"/>
</dbReference>
<dbReference type="OrthoDB" id="9766852at2"/>
<dbReference type="STRING" id="146018.BN2156_00632"/>
<evidence type="ECO:0000256" key="9">
    <source>
        <dbReference type="ARBA" id="ARBA00023211"/>
    </source>
</evidence>
<dbReference type="InterPro" id="IPR013785">
    <property type="entry name" value="Aldolase_TIM"/>
</dbReference>
<evidence type="ECO:0000256" key="15">
    <source>
        <dbReference type="RuleBase" id="RU363071"/>
    </source>
</evidence>
<feature type="binding site" evidence="14">
    <location>
        <position position="126"/>
    </location>
    <ligand>
        <name>phosphoenolpyruvate</name>
        <dbReference type="ChEBI" id="CHEBI:58702"/>
    </ligand>
</feature>
<keyword evidence="9 14" id="KW-0464">Manganese</keyword>
<comment type="cofactor">
    <cofactor evidence="14">
        <name>Mn(2+)</name>
        <dbReference type="ChEBI" id="CHEBI:29035"/>
    </cofactor>
    <cofactor evidence="14">
        <name>Co(2+)</name>
        <dbReference type="ChEBI" id="CHEBI:48828"/>
    </cofactor>
    <cofactor evidence="14">
        <name>Cd(2+)</name>
        <dbReference type="ChEBI" id="CHEBI:48775"/>
    </cofactor>
    <text evidence="14">Binds 1 divalent cation per subunit. The enzyme is active with manganese, cobalt or cadmium ions.</text>
</comment>
<evidence type="ECO:0000256" key="2">
    <source>
        <dbReference type="ARBA" id="ARBA00004688"/>
    </source>
</evidence>
<comment type="similarity">
    <text evidence="3 15">Belongs to the class-II DAHP synthase family.</text>
</comment>
<dbReference type="EMBL" id="CWKH01000001">
    <property type="protein sequence ID" value="CRZ13792.1"/>
    <property type="molecule type" value="Genomic_DNA"/>
</dbReference>
<gene>
    <name evidence="16" type="ORF">BN2156_00632</name>
</gene>
<dbReference type="GO" id="GO:0009073">
    <property type="term" value="P:aromatic amino acid family biosynthetic process"/>
    <property type="evidence" value="ECO:0007669"/>
    <property type="project" value="UniProtKB-KW"/>
</dbReference>
<evidence type="ECO:0000313" key="16">
    <source>
        <dbReference type="EMBL" id="CRZ13792.1"/>
    </source>
</evidence>
<dbReference type="FunFam" id="3.20.20.70:FF:000139">
    <property type="entry name" value="Phospho-2-dehydro-3-deoxyheptonate aldolase"/>
    <property type="match status" value="1"/>
</dbReference>